<feature type="domain" description="CoA-binding" evidence="1">
    <location>
        <begin position="12"/>
        <end position="108"/>
    </location>
</feature>
<dbReference type="Gene3D" id="3.40.50.720">
    <property type="entry name" value="NAD(P)-binding Rossmann-like Domain"/>
    <property type="match status" value="1"/>
</dbReference>
<sequence length="139" mass="14877">MATPAPSIEDILGKFRVLAIVGLSPKPERPSNAVARYMIAAGYTIIPINPGQTTILGLPCYPSLKALPPEIAESVEIVNIFRKPADIPPVVDEAIAIGAKVIWMQLGITNESAAEKAAQAGISVVQNRCISVEHQRHFI</sequence>
<dbReference type="PANTHER" id="PTHR33303">
    <property type="entry name" value="CYTOPLASMIC PROTEIN-RELATED"/>
    <property type="match status" value="1"/>
</dbReference>
<gene>
    <name evidence="2" type="ORF">A3K90_06410</name>
</gene>
<evidence type="ECO:0000313" key="3">
    <source>
        <dbReference type="Proteomes" id="UP000076481"/>
    </source>
</evidence>
<organism evidence="2 3">
    <name type="scientific">Pelodictyon luteolum</name>
    <dbReference type="NCBI Taxonomy" id="1100"/>
    <lineage>
        <taxon>Bacteria</taxon>
        <taxon>Pseudomonadati</taxon>
        <taxon>Chlorobiota</taxon>
        <taxon>Chlorobiia</taxon>
        <taxon>Chlorobiales</taxon>
        <taxon>Chlorobiaceae</taxon>
        <taxon>Chlorobium/Pelodictyon group</taxon>
        <taxon>Pelodictyon</taxon>
    </lineage>
</organism>
<dbReference type="EMBL" id="LVWG01000029">
    <property type="protein sequence ID" value="KZK74317.1"/>
    <property type="molecule type" value="Genomic_DNA"/>
</dbReference>
<dbReference type="Pfam" id="PF13380">
    <property type="entry name" value="CoA_binding_2"/>
    <property type="match status" value="1"/>
</dbReference>
<name>A0A165LQW4_PELLU</name>
<dbReference type="PANTHER" id="PTHR33303:SF2">
    <property type="entry name" value="COA-BINDING DOMAIN-CONTAINING PROTEIN"/>
    <property type="match status" value="1"/>
</dbReference>
<comment type="caution">
    <text evidence="2">The sequence shown here is derived from an EMBL/GenBank/DDBJ whole genome shotgun (WGS) entry which is preliminary data.</text>
</comment>
<proteinExistence type="predicted"/>
<protein>
    <submittedName>
        <fullName evidence="2">CoA-binding protein</fullName>
    </submittedName>
</protein>
<dbReference type="Proteomes" id="UP000076481">
    <property type="component" value="Unassembled WGS sequence"/>
</dbReference>
<dbReference type="InterPro" id="IPR003781">
    <property type="entry name" value="CoA-bd"/>
</dbReference>
<evidence type="ECO:0000259" key="1">
    <source>
        <dbReference type="SMART" id="SM00881"/>
    </source>
</evidence>
<evidence type="ECO:0000313" key="2">
    <source>
        <dbReference type="EMBL" id="KZK74317.1"/>
    </source>
</evidence>
<dbReference type="SUPFAM" id="SSF51735">
    <property type="entry name" value="NAD(P)-binding Rossmann-fold domains"/>
    <property type="match status" value="1"/>
</dbReference>
<dbReference type="AlphaFoldDB" id="A0A165LQW4"/>
<reference evidence="2 3" key="1">
    <citation type="submission" date="2016-03" db="EMBL/GenBank/DDBJ databases">
        <title>Speciation and ecological success in dimly lit waters: horizontal gene transfer in a green sulfur bacteria bloom unveiled by metagenomic assembly.</title>
        <authorList>
            <person name="Llorens-Mares T."/>
            <person name="Liu Z."/>
            <person name="Allen L.Z."/>
            <person name="Rusch D.B."/>
            <person name="Craig M.T."/>
            <person name="Dupont C.L."/>
            <person name="Bryant D.A."/>
            <person name="Casamayor E.O."/>
        </authorList>
    </citation>
    <scope>NUCLEOTIDE SEQUENCE [LARGE SCALE GENOMIC DNA]</scope>
    <source>
        <strain evidence="2">CIII</strain>
    </source>
</reference>
<dbReference type="SMART" id="SM00881">
    <property type="entry name" value="CoA_binding"/>
    <property type="match status" value="1"/>
</dbReference>
<accession>A0A165LQW4</accession>
<dbReference type="RefSeq" id="WP_303681540.1">
    <property type="nucleotide sequence ID" value="NZ_LVWG01000029.1"/>
</dbReference>
<dbReference type="InterPro" id="IPR036291">
    <property type="entry name" value="NAD(P)-bd_dom_sf"/>
</dbReference>